<accession>A0A8S3H6R7</accession>
<feature type="non-terminal residue" evidence="2">
    <location>
        <position position="152"/>
    </location>
</feature>
<dbReference type="PANTHER" id="PTHR10241">
    <property type="entry name" value="LETHAL 2 GIANT LARVAE PROTEIN"/>
    <property type="match status" value="1"/>
</dbReference>
<name>A0A8S3H6R7_9BILA</name>
<dbReference type="GO" id="GO:0019905">
    <property type="term" value="F:syntaxin binding"/>
    <property type="evidence" value="ECO:0007669"/>
    <property type="project" value="TreeGrafter"/>
</dbReference>
<comment type="caution">
    <text evidence="2">The sequence shown here is derived from an EMBL/GenBank/DDBJ whole genome shotgun (WGS) entry which is preliminary data.</text>
</comment>
<dbReference type="GO" id="GO:0032878">
    <property type="term" value="P:regulation of establishment or maintenance of cell polarity"/>
    <property type="evidence" value="ECO:0007669"/>
    <property type="project" value="TreeGrafter"/>
</dbReference>
<evidence type="ECO:0000313" key="1">
    <source>
        <dbReference type="EMBL" id="CAF5067206.1"/>
    </source>
</evidence>
<dbReference type="GO" id="GO:0006893">
    <property type="term" value="P:Golgi to plasma membrane transport"/>
    <property type="evidence" value="ECO:0007669"/>
    <property type="project" value="TreeGrafter"/>
</dbReference>
<dbReference type="PANTHER" id="PTHR10241:SF29">
    <property type="entry name" value="LETHAL(2) GIANT LARVAE PROTEIN"/>
    <property type="match status" value="1"/>
</dbReference>
<dbReference type="AlphaFoldDB" id="A0A8S3H6R7"/>
<evidence type="ECO:0000313" key="3">
    <source>
        <dbReference type="Proteomes" id="UP000681720"/>
    </source>
</evidence>
<dbReference type="EMBL" id="CAJOBJ010327274">
    <property type="protein sequence ID" value="CAF5177160.1"/>
    <property type="molecule type" value="Genomic_DNA"/>
</dbReference>
<dbReference type="GO" id="GO:0051294">
    <property type="term" value="P:establishment of spindle orientation"/>
    <property type="evidence" value="ECO:0007669"/>
    <property type="project" value="TreeGrafter"/>
</dbReference>
<dbReference type="EMBL" id="CAJOBH010229838">
    <property type="protein sequence ID" value="CAF5067206.1"/>
    <property type="molecule type" value="Genomic_DNA"/>
</dbReference>
<dbReference type="GO" id="GO:0008593">
    <property type="term" value="P:regulation of Notch signaling pathway"/>
    <property type="evidence" value="ECO:0007669"/>
    <property type="project" value="TreeGrafter"/>
</dbReference>
<protein>
    <submittedName>
        <fullName evidence="2">Uncharacterized protein</fullName>
    </submittedName>
</protein>
<dbReference type="GO" id="GO:0045159">
    <property type="term" value="F:myosin II binding"/>
    <property type="evidence" value="ECO:0007669"/>
    <property type="project" value="TreeGrafter"/>
</dbReference>
<dbReference type="Proteomes" id="UP000681720">
    <property type="component" value="Unassembled WGS sequence"/>
</dbReference>
<organism evidence="2 3">
    <name type="scientific">Rotaria magnacalcarata</name>
    <dbReference type="NCBI Taxonomy" id="392030"/>
    <lineage>
        <taxon>Eukaryota</taxon>
        <taxon>Metazoa</taxon>
        <taxon>Spiralia</taxon>
        <taxon>Gnathifera</taxon>
        <taxon>Rotifera</taxon>
        <taxon>Eurotatoria</taxon>
        <taxon>Bdelloidea</taxon>
        <taxon>Philodinida</taxon>
        <taxon>Philodinidae</taxon>
        <taxon>Rotaria</taxon>
    </lineage>
</organism>
<dbReference type="GO" id="GO:0005096">
    <property type="term" value="F:GTPase activator activity"/>
    <property type="evidence" value="ECO:0007669"/>
    <property type="project" value="TreeGrafter"/>
</dbReference>
<sequence length="152" mass="17438">MHTTNNYAVGTAHGFALINYQQSRILTAKCTLDPNSLGHTSKVPSSFGESTLIRGRSLKKSLRESFRRFRKGRTIKKSTMTPTTQRADESHPLSATNMHLEEITRVPIERQVEFREFKQNDDQTVSMVRCLYFAKTYLNSLHDRTRSLWAGT</sequence>
<reference evidence="2" key="1">
    <citation type="submission" date="2021-02" db="EMBL/GenBank/DDBJ databases">
        <authorList>
            <person name="Nowell W R."/>
        </authorList>
    </citation>
    <scope>NUCLEOTIDE SEQUENCE</scope>
</reference>
<proteinExistence type="predicted"/>
<dbReference type="GO" id="GO:0005886">
    <property type="term" value="C:plasma membrane"/>
    <property type="evidence" value="ECO:0007669"/>
    <property type="project" value="TreeGrafter"/>
</dbReference>
<dbReference type="GO" id="GO:0030866">
    <property type="term" value="P:cortical actin cytoskeleton organization"/>
    <property type="evidence" value="ECO:0007669"/>
    <property type="project" value="TreeGrafter"/>
</dbReference>
<dbReference type="Proteomes" id="UP000681967">
    <property type="component" value="Unassembled WGS sequence"/>
</dbReference>
<evidence type="ECO:0000313" key="2">
    <source>
        <dbReference type="EMBL" id="CAF5177160.1"/>
    </source>
</evidence>
<dbReference type="GO" id="GO:0030864">
    <property type="term" value="C:cortical actin cytoskeleton"/>
    <property type="evidence" value="ECO:0007669"/>
    <property type="project" value="TreeGrafter"/>
</dbReference>
<gene>
    <name evidence="1" type="ORF">BYL167_LOCUS60084</name>
    <name evidence="2" type="ORF">GIL414_LOCUS68080</name>
</gene>